<evidence type="ECO:0000313" key="2">
    <source>
        <dbReference type="EMBL" id="GGL53764.1"/>
    </source>
</evidence>
<gene>
    <name evidence="2" type="ORF">GCM10011575_10270</name>
</gene>
<protein>
    <submittedName>
        <fullName evidence="2">Uncharacterized protein</fullName>
    </submittedName>
</protein>
<dbReference type="AlphaFoldDB" id="A0A917S392"/>
<comment type="caution">
    <text evidence="2">The sequence shown here is derived from an EMBL/GenBank/DDBJ whole genome shotgun (WGS) entry which is preliminary data.</text>
</comment>
<evidence type="ECO:0000256" key="1">
    <source>
        <dbReference type="SAM" id="MobiDB-lite"/>
    </source>
</evidence>
<feature type="compositionally biased region" description="Polar residues" evidence="1">
    <location>
        <begin position="1"/>
        <end position="10"/>
    </location>
</feature>
<organism evidence="2 3">
    <name type="scientific">Microlunatus endophyticus</name>
    <dbReference type="NCBI Taxonomy" id="1716077"/>
    <lineage>
        <taxon>Bacteria</taxon>
        <taxon>Bacillati</taxon>
        <taxon>Actinomycetota</taxon>
        <taxon>Actinomycetes</taxon>
        <taxon>Propionibacteriales</taxon>
        <taxon>Propionibacteriaceae</taxon>
        <taxon>Microlunatus</taxon>
    </lineage>
</organism>
<proteinExistence type="predicted"/>
<reference evidence="2" key="1">
    <citation type="journal article" date="2014" name="Int. J. Syst. Evol. Microbiol.">
        <title>Complete genome sequence of Corynebacterium casei LMG S-19264T (=DSM 44701T), isolated from a smear-ripened cheese.</title>
        <authorList>
            <consortium name="US DOE Joint Genome Institute (JGI-PGF)"/>
            <person name="Walter F."/>
            <person name="Albersmeier A."/>
            <person name="Kalinowski J."/>
            <person name="Ruckert C."/>
        </authorList>
    </citation>
    <scope>NUCLEOTIDE SEQUENCE</scope>
    <source>
        <strain evidence="2">CGMCC 4.7306</strain>
    </source>
</reference>
<accession>A0A917S392</accession>
<feature type="region of interest" description="Disordered" evidence="1">
    <location>
        <begin position="1"/>
        <end position="29"/>
    </location>
</feature>
<sequence>MWQWYRSTGSPDPASRRCAPWEGSGGVEPPRHAAEQIALWNLSAALEPLLTAPFAQNYEDLVQRAANDLSTATRDT</sequence>
<name>A0A917S392_9ACTN</name>
<keyword evidence="3" id="KW-1185">Reference proteome</keyword>
<reference evidence="2" key="2">
    <citation type="submission" date="2020-09" db="EMBL/GenBank/DDBJ databases">
        <authorList>
            <person name="Sun Q."/>
            <person name="Zhou Y."/>
        </authorList>
    </citation>
    <scope>NUCLEOTIDE SEQUENCE</scope>
    <source>
        <strain evidence="2">CGMCC 4.7306</strain>
    </source>
</reference>
<evidence type="ECO:0000313" key="3">
    <source>
        <dbReference type="Proteomes" id="UP000613840"/>
    </source>
</evidence>
<dbReference type="Proteomes" id="UP000613840">
    <property type="component" value="Unassembled WGS sequence"/>
</dbReference>
<dbReference type="EMBL" id="BMMZ01000002">
    <property type="protein sequence ID" value="GGL53764.1"/>
    <property type="molecule type" value="Genomic_DNA"/>
</dbReference>